<proteinExistence type="predicted"/>
<dbReference type="STRING" id="1447782.SAMN05444417_2261"/>
<evidence type="ECO:0000256" key="1">
    <source>
        <dbReference type="SAM" id="MobiDB-lite"/>
    </source>
</evidence>
<feature type="compositionally biased region" description="Basic and acidic residues" evidence="1">
    <location>
        <begin position="165"/>
        <end position="175"/>
    </location>
</feature>
<dbReference type="Proteomes" id="UP000184292">
    <property type="component" value="Unassembled WGS sequence"/>
</dbReference>
<dbReference type="EMBL" id="FQYO01000003">
    <property type="protein sequence ID" value="SHI90730.1"/>
    <property type="molecule type" value="Genomic_DNA"/>
</dbReference>
<feature type="region of interest" description="Disordered" evidence="1">
    <location>
        <begin position="152"/>
        <end position="175"/>
    </location>
</feature>
<keyword evidence="3" id="KW-1185">Reference proteome</keyword>
<sequence length="229" mass="24543">MSGHGADRSAITPRRIAPGEWEARRWEWMESVRRDAGLSATARLVAHALALDYANRATGECNPGPKHIGVTLGFSVDTAKRAIAELVAAGWIVRESNGPGRSNAARISFLSRAQVIEYKAAAAAKKGATVHPFPAQKGAAVPPFQRPEKGANLRGKRGQNCPPNHSKEPYTRGRAREAVDPDASALWWAEQIESRSAVIIQSVSRDMVARIIALGLLTPAELRAAGVAC</sequence>
<name>A0A1M6EZ75_9RHOB</name>
<protein>
    <submittedName>
        <fullName evidence="2">Helix-turn-helix domain-containing protein</fullName>
    </submittedName>
</protein>
<evidence type="ECO:0000313" key="3">
    <source>
        <dbReference type="Proteomes" id="UP000184292"/>
    </source>
</evidence>
<dbReference type="AlphaFoldDB" id="A0A1M6EZ75"/>
<dbReference type="RefSeq" id="WP_073330031.1">
    <property type="nucleotide sequence ID" value="NZ_FQYO01000003.1"/>
</dbReference>
<organism evidence="2 3">
    <name type="scientific">Wenxinia saemankumensis</name>
    <dbReference type="NCBI Taxonomy" id="1447782"/>
    <lineage>
        <taxon>Bacteria</taxon>
        <taxon>Pseudomonadati</taxon>
        <taxon>Pseudomonadota</taxon>
        <taxon>Alphaproteobacteria</taxon>
        <taxon>Rhodobacterales</taxon>
        <taxon>Roseobacteraceae</taxon>
        <taxon>Wenxinia</taxon>
    </lineage>
</organism>
<reference evidence="2 3" key="1">
    <citation type="submission" date="2016-11" db="EMBL/GenBank/DDBJ databases">
        <authorList>
            <person name="Jaros S."/>
            <person name="Januszkiewicz K."/>
            <person name="Wedrychowicz H."/>
        </authorList>
    </citation>
    <scope>NUCLEOTIDE SEQUENCE [LARGE SCALE GENOMIC DNA]</scope>
    <source>
        <strain evidence="2 3">DSM 100565</strain>
    </source>
</reference>
<accession>A0A1M6EZ75</accession>
<dbReference type="Pfam" id="PF13730">
    <property type="entry name" value="HTH_36"/>
    <property type="match status" value="1"/>
</dbReference>
<evidence type="ECO:0000313" key="2">
    <source>
        <dbReference type="EMBL" id="SHI90730.1"/>
    </source>
</evidence>
<dbReference type="OrthoDB" id="7866958at2"/>
<gene>
    <name evidence="2" type="ORF">SAMN05444417_2261</name>
</gene>